<organism evidence="3 4">
    <name type="scientific">Clostridium symbiosum (strain WAL-14163)</name>
    <dbReference type="NCBI Taxonomy" id="742740"/>
    <lineage>
        <taxon>Bacteria</taxon>
        <taxon>Bacillati</taxon>
        <taxon>Bacillota</taxon>
        <taxon>Clostridia</taxon>
        <taxon>Lachnospirales</taxon>
        <taxon>Lachnospiraceae</taxon>
        <taxon>Otoolea</taxon>
    </lineage>
</organism>
<accession>E7GJH0</accession>
<feature type="coiled-coil region" evidence="1">
    <location>
        <begin position="976"/>
        <end position="1099"/>
    </location>
</feature>
<feature type="coiled-coil region" evidence="1">
    <location>
        <begin position="832"/>
        <end position="866"/>
    </location>
</feature>
<dbReference type="STRING" id="1512.GCA_900049235_01169"/>
<evidence type="ECO:0000256" key="2">
    <source>
        <dbReference type="SAM" id="MobiDB-lite"/>
    </source>
</evidence>
<feature type="compositionally biased region" description="Basic and acidic residues" evidence="2">
    <location>
        <begin position="1428"/>
        <end position="1437"/>
    </location>
</feature>
<gene>
    <name evidence="3" type="ORF">HMPREF9474_01063</name>
</gene>
<feature type="region of interest" description="Disordered" evidence="2">
    <location>
        <begin position="1388"/>
        <end position="1449"/>
    </location>
</feature>
<keyword evidence="1" id="KW-0175">Coiled coil</keyword>
<keyword evidence="4" id="KW-1185">Reference proteome</keyword>
<evidence type="ECO:0000256" key="1">
    <source>
        <dbReference type="SAM" id="Coils"/>
    </source>
</evidence>
<feature type="region of interest" description="Disordered" evidence="2">
    <location>
        <begin position="659"/>
        <end position="683"/>
    </location>
</feature>
<evidence type="ECO:0000313" key="3">
    <source>
        <dbReference type="EMBL" id="EGA95100.1"/>
    </source>
</evidence>
<feature type="coiled-coil region" evidence="1">
    <location>
        <begin position="1169"/>
        <end position="1203"/>
    </location>
</feature>
<sequence length="1562" mass="176264">MTFGVSFAIQAAMTGIMKLVQSHEKLRQESHTAAQVFSQSTKSIDDYVSKYQKLHSELTNSNTTEERQYEIKRELLGIQTDLNDKYGDACGKIDLVTDAYRDQTTALKENKKALAQQFLNENIEGNEYAKQQMEGKEEYSLIRGTLSKSNEADAALFQIAEKYREQGLLTNDVYDELGNKTGEFEIKLVANPTEAEKTINQFMDEVHELAKKPGNEHVFDSTLKISSKSLMDAQKTVEKYGEQYEQILMAQLAIDPSKSPVFEDLIKSVEEYNDTVAKSKNPFTDDDVKAAYDKYQELKQQIQADDSWNMFSPITDKIFDNSNIDKYKFVSQLQSGEFNKEISKIADKTATELKAIYNAGDADNPFVQLIQGAKEYNLELEDVISILEQLGYIQKETFSDSGEVKYDSLETMISNVNSLSEGLESLDKIMASIKGKGKFDFSLLDDNKFKENFSGLGEAYTDFISQISESPKDITAFQSAFNELIGAWMQSEEVLKNISDETYDTTAAMLENMGVTNAAEVVTNALAIKKAEAAWATEDLSNKTRDEIYSLADEIGIVDNAQDAFFSYIAQKALDEAINTTGDINALAQVCKALGLAADAWKRYYAAKMQLADIASGKSVATPHGWGGELSVDDWKKQLESTQAEAFKDSAQKLEDMAKSTPEYGGGTKTGKSGGGGGSKKAKEEQKKILDWIPAALDHVEKERQKVADIIDDENTAYEKQLSLMNELLANDEEVIRVNKEALDIYLSQWEAIRQKIIEAFGETEGNALIGKIMMGNTSPEEWKDEFSYAPDDKAMAAKIKLLEDGSEYYATYMKQDEKYKDKVKEHSEDIKKQFEIRVNIIKESLEELKSEMSQIESEINLKEMTGRIITESDYRDMINLADDQIDLQYEQMDALEEYLDELYEGSAEWYNVKSQISSCKDAIRQCEENQAKWNEEILNLPVRRIERYLELLGFIKQDLSNFIDEQSSLGKDISQEQLQKLIELSSKQIDKLKEEHEELVKKLSNYDYGSDKFNEVQKSIQDCENEMSSLIQEQIQYNKQILDIPLNKLNDLKDQLSNIKGALDGVTNDYDTAISAVINTIEKEIDKYNDMTEAAEKSYEARIKPLQDELDLLNKTNEARQIQLGVEQSLYGLERAKNQKTTQVVENGEIVYREDIDAVRNANKAHEDALYNKAKYELEQQIKSLEEERDALLESYDEQIDKLGEVKDRWSEIADNIRIANEAALASEIFGSGWEIKVTTGEDKDIFDAMVKNYETVEAQKEMYQKQIDATEKVSSLMEQYIAAFQDGSMSYQDVLSKFDELILAAKDGFSFQEYLDAILNSTGNKDTVSALENIQNQMSGSYNDFKEYLKVANTNSETISKYTSTWEEIKKTLEEQLATLKKLAEEEAKKVSNSKPSSSGGGGKGHSSSKGPNWNTPDGPATGPAKEIEEREKQKKSLPAYKDGIENGAIQKEDSDVVKKLKALMTGNHDDNAVPIIAHPGEVVLNEEQQRMLISNFENIPVSLPTPPQFVFASDSVDRLRTFNFNMGDINLNSVDNTQKLVDTLSREFEGALRQSLSKR</sequence>
<comment type="caution">
    <text evidence="3">The sequence shown here is derived from an EMBL/GenBank/DDBJ whole genome shotgun (WGS) entry which is preliminary data.</text>
</comment>
<name>E7GJH0_CLOS6</name>
<evidence type="ECO:0000313" key="4">
    <source>
        <dbReference type="Proteomes" id="UP000002970"/>
    </source>
</evidence>
<dbReference type="HOGENOM" id="CLU_001414_0_0_9"/>
<dbReference type="eggNOG" id="ENOG5033G22">
    <property type="taxonomic scope" value="Bacteria"/>
</dbReference>
<dbReference type="EMBL" id="ADLQ01000027">
    <property type="protein sequence ID" value="EGA95100.1"/>
    <property type="molecule type" value="Genomic_DNA"/>
</dbReference>
<feature type="compositionally biased region" description="Gly residues" evidence="2">
    <location>
        <begin position="664"/>
        <end position="679"/>
    </location>
</feature>
<reference evidence="3 4" key="1">
    <citation type="submission" date="2010-12" db="EMBL/GenBank/DDBJ databases">
        <title>The Genome Sequence of Clostridium symbiosum strain WAL-14163.</title>
        <authorList>
            <person name="Earl A."/>
            <person name="Ward D."/>
            <person name="Feldgarden M."/>
            <person name="Gevers D."/>
            <person name="Finegold S.M."/>
            <person name="Summanen P.H."/>
            <person name="Molitoris D.R."/>
            <person name="Vaisanen M.L."/>
            <person name="Daigneault M."/>
            <person name="Young S.K."/>
            <person name="Zeng Q."/>
            <person name="Gargeya S."/>
            <person name="Fitzgerald M."/>
            <person name="Haas B."/>
            <person name="Abouelleil A."/>
            <person name="Alvarado L."/>
            <person name="Arachchi H.M."/>
            <person name="Berlin A."/>
            <person name="Brown A."/>
            <person name="Chapman S.B."/>
            <person name="Chen Z."/>
            <person name="Dunbar C."/>
            <person name="Freedman E."/>
            <person name="Gearin G."/>
            <person name="Gellesch M."/>
            <person name="Goldberg J."/>
            <person name="Griggs A."/>
            <person name="Gujja S."/>
            <person name="Heilman E."/>
            <person name="Heiman D."/>
            <person name="Howarth C."/>
            <person name="Larson L."/>
            <person name="Lui A."/>
            <person name="MacDonald P.J.P."/>
            <person name="Mehta T."/>
            <person name="Montmayeur A."/>
            <person name="Murphy C."/>
            <person name="Neiman D."/>
            <person name="Pearson M."/>
            <person name="Priest M."/>
            <person name="Roberts A."/>
            <person name="Saif S."/>
            <person name="Shea T."/>
            <person name="Shenoy N."/>
            <person name="Sisk P."/>
            <person name="Stolte C."/>
            <person name="Sykes S."/>
            <person name="White J."/>
            <person name="Yandava C."/>
            <person name="Nusbaum C."/>
            <person name="Birren B."/>
        </authorList>
    </citation>
    <scope>NUCLEOTIDE SEQUENCE [LARGE SCALE GENOMIC DNA]</scope>
    <source>
        <strain evidence="3 4">WAL-14163</strain>
    </source>
</reference>
<dbReference type="Proteomes" id="UP000002970">
    <property type="component" value="Unassembled WGS sequence"/>
</dbReference>
<proteinExistence type="predicted"/>
<protein>
    <submittedName>
        <fullName evidence="3">Uncharacterized protein</fullName>
    </submittedName>
</protein>